<reference evidence="1 2" key="1">
    <citation type="submission" date="2019-10" db="EMBL/GenBank/DDBJ databases">
        <title>Complete genome sequences for adaption low water activity.</title>
        <authorList>
            <person name="Zhao L."/>
            <person name="Zhong J."/>
        </authorList>
    </citation>
    <scope>NUCLEOTIDE SEQUENCE [LARGE SCALE GENOMIC DNA]</scope>
    <source>
        <strain evidence="1 2">FDU301</strain>
        <plasmid evidence="2">pfdu301a</plasmid>
    </source>
</reference>
<dbReference type="Gene3D" id="1.10.10.10">
    <property type="entry name" value="Winged helix-like DNA-binding domain superfamily/Winged helix DNA-binding domain"/>
    <property type="match status" value="1"/>
</dbReference>
<geneLocation type="plasmid" evidence="2">
    <name>pfdu301a</name>
</geneLocation>
<accession>A0A6M6E708</accession>
<dbReference type="InterPro" id="IPR003432">
    <property type="entry name" value="RTP"/>
</dbReference>
<evidence type="ECO:0000313" key="2">
    <source>
        <dbReference type="Proteomes" id="UP000501076"/>
    </source>
</evidence>
<dbReference type="Pfam" id="PF02334">
    <property type="entry name" value="RTP"/>
    <property type="match status" value="1"/>
</dbReference>
<organism evidence="1 2">
    <name type="scientific">Priestia megaterium</name>
    <name type="common">Bacillus megaterium</name>
    <dbReference type="NCBI Taxonomy" id="1404"/>
    <lineage>
        <taxon>Bacteria</taxon>
        <taxon>Bacillati</taxon>
        <taxon>Bacillota</taxon>
        <taxon>Bacilli</taxon>
        <taxon>Bacillales</taxon>
        <taxon>Bacillaceae</taxon>
        <taxon>Priestia</taxon>
    </lineage>
</organism>
<dbReference type="PIRSF" id="PIRSF021424">
    <property type="entry name" value="RTP"/>
    <property type="match status" value="1"/>
</dbReference>
<protein>
    <submittedName>
        <fullName evidence="1">Replication termination protein</fullName>
    </submittedName>
</protein>
<dbReference type="AlphaFoldDB" id="A0A6M6E708"/>
<dbReference type="Proteomes" id="UP000501076">
    <property type="component" value="Plasmid pFDU301A"/>
</dbReference>
<name>A0A6M6E708_PRIMG</name>
<keyword evidence="1" id="KW-0614">Plasmid</keyword>
<proteinExistence type="predicted"/>
<dbReference type="InterPro" id="IPR036388">
    <property type="entry name" value="WH-like_DNA-bd_sf"/>
</dbReference>
<dbReference type="SUPFAM" id="SSF46785">
    <property type="entry name" value="Winged helix' DNA-binding domain"/>
    <property type="match status" value="1"/>
</dbReference>
<dbReference type="InterPro" id="IPR036390">
    <property type="entry name" value="WH_DNA-bd_sf"/>
</dbReference>
<dbReference type="GO" id="GO:0006274">
    <property type="term" value="P:DNA replication termination"/>
    <property type="evidence" value="ECO:0007669"/>
    <property type="project" value="InterPro"/>
</dbReference>
<gene>
    <name evidence="1" type="ORF">FDZ14_33090</name>
</gene>
<dbReference type="EMBL" id="CP045273">
    <property type="protein sequence ID" value="QJX80929.1"/>
    <property type="molecule type" value="Genomic_DNA"/>
</dbReference>
<dbReference type="GO" id="GO:0003677">
    <property type="term" value="F:DNA binding"/>
    <property type="evidence" value="ECO:0007669"/>
    <property type="project" value="InterPro"/>
</dbReference>
<dbReference type="RefSeq" id="WP_171778929.1">
    <property type="nucleotide sequence ID" value="NZ_CP045273.1"/>
</dbReference>
<evidence type="ECO:0000313" key="1">
    <source>
        <dbReference type="EMBL" id="QJX80929.1"/>
    </source>
</evidence>
<sequence>MGEHQGRSFMIKQRAMLKACLITMIETENLYGLEFRDFIREQYRDVGYRPNHSEIYKSLHELMEEGIVQQHKMKNPGKKLQEVVYYKIIDKNKADLYQKQIRVELERCDRLVHKTLATIAK</sequence>